<dbReference type="EMBL" id="JAUCMX010000014">
    <property type="protein sequence ID" value="KAK3524196.1"/>
    <property type="molecule type" value="Genomic_DNA"/>
</dbReference>
<reference evidence="2" key="1">
    <citation type="submission" date="2023-06" db="EMBL/GenBank/DDBJ databases">
        <title>Male Hemibagrus guttatus genome.</title>
        <authorList>
            <person name="Bian C."/>
        </authorList>
    </citation>
    <scope>NUCLEOTIDE SEQUENCE</scope>
    <source>
        <strain evidence="2">Male_cb2023</strain>
        <tissue evidence="2">Muscle</tissue>
    </source>
</reference>
<dbReference type="Pfam" id="PF00078">
    <property type="entry name" value="RVT_1"/>
    <property type="match status" value="1"/>
</dbReference>
<gene>
    <name evidence="2" type="ORF">QTP70_022678</name>
</gene>
<dbReference type="InterPro" id="IPR000477">
    <property type="entry name" value="RT_dom"/>
</dbReference>
<feature type="domain" description="Reverse transcriptase" evidence="1">
    <location>
        <begin position="143"/>
        <end position="238"/>
    </location>
</feature>
<dbReference type="Proteomes" id="UP001274896">
    <property type="component" value="Unassembled WGS sequence"/>
</dbReference>
<name>A0AAE0UYS6_9TELE</name>
<evidence type="ECO:0000313" key="3">
    <source>
        <dbReference type="Proteomes" id="UP001274896"/>
    </source>
</evidence>
<keyword evidence="3" id="KW-1185">Reference proteome</keyword>
<protein>
    <recommendedName>
        <fullName evidence="1">Reverse transcriptase domain-containing protein</fullName>
    </recommendedName>
</protein>
<comment type="caution">
    <text evidence="2">The sequence shown here is derived from an EMBL/GenBank/DDBJ whole genome shotgun (WGS) entry which is preliminary data.</text>
</comment>
<dbReference type="PANTHER" id="PTHR19446">
    <property type="entry name" value="REVERSE TRANSCRIPTASES"/>
    <property type="match status" value="1"/>
</dbReference>
<proteinExistence type="predicted"/>
<sequence length="267" mass="30207">MSQIGQCGEKGNFSIAMEPTQEDGTIVTEAAEMRREATKFYIDLYIAEDCDPSCMEELFKELPKLSPEQSSMLGAGLELQEMAFAVQQLAVGRSPGINGLPNEFYKHFVGFLGTDLLEVFKSSFINRKLPVSCTRARDLGLLKNWRPVALLCSDYKILLKCLANRLKQCMHTIVHNNQSYCIPNHTIMDNLFLVRDVIDLCRLNSCDLGFLSLDQEKAFDRAYHDYLFQVGGGLSCPVRMERVQNDLISLHSTVIPESRNHQSQRSE</sequence>
<organism evidence="2 3">
    <name type="scientific">Hemibagrus guttatus</name>
    <dbReference type="NCBI Taxonomy" id="175788"/>
    <lineage>
        <taxon>Eukaryota</taxon>
        <taxon>Metazoa</taxon>
        <taxon>Chordata</taxon>
        <taxon>Craniata</taxon>
        <taxon>Vertebrata</taxon>
        <taxon>Euteleostomi</taxon>
        <taxon>Actinopterygii</taxon>
        <taxon>Neopterygii</taxon>
        <taxon>Teleostei</taxon>
        <taxon>Ostariophysi</taxon>
        <taxon>Siluriformes</taxon>
        <taxon>Bagridae</taxon>
        <taxon>Hemibagrus</taxon>
    </lineage>
</organism>
<feature type="non-terminal residue" evidence="2">
    <location>
        <position position="1"/>
    </location>
</feature>
<dbReference type="AlphaFoldDB" id="A0AAE0UYS6"/>
<evidence type="ECO:0000313" key="2">
    <source>
        <dbReference type="EMBL" id="KAK3524196.1"/>
    </source>
</evidence>
<evidence type="ECO:0000259" key="1">
    <source>
        <dbReference type="Pfam" id="PF00078"/>
    </source>
</evidence>
<accession>A0AAE0UYS6</accession>